<protein>
    <submittedName>
        <fullName evidence="6">LysR family transcriptional regulator</fullName>
    </submittedName>
</protein>
<keyword evidence="3" id="KW-0238">DNA-binding</keyword>
<dbReference type="RefSeq" id="WP_203192929.1">
    <property type="nucleotide sequence ID" value="NZ_CP063362.1"/>
</dbReference>
<dbReference type="FunFam" id="1.10.10.10:FF:000001">
    <property type="entry name" value="LysR family transcriptional regulator"/>
    <property type="match status" value="1"/>
</dbReference>
<dbReference type="AlphaFoldDB" id="A0A974SH99"/>
<dbReference type="Gene3D" id="3.40.190.290">
    <property type="match status" value="1"/>
</dbReference>
<dbReference type="InterPro" id="IPR005119">
    <property type="entry name" value="LysR_subst-bd"/>
</dbReference>
<dbReference type="Pfam" id="PF00126">
    <property type="entry name" value="HTH_1"/>
    <property type="match status" value="1"/>
</dbReference>
<gene>
    <name evidence="6" type="ORF">EZH22_24160</name>
</gene>
<evidence type="ECO:0000259" key="5">
    <source>
        <dbReference type="PROSITE" id="PS50931"/>
    </source>
</evidence>
<dbReference type="PRINTS" id="PR00039">
    <property type="entry name" value="HTHLYSR"/>
</dbReference>
<organism evidence="6 7">
    <name type="scientific">Xanthobacter dioxanivorans</name>
    <dbReference type="NCBI Taxonomy" id="2528964"/>
    <lineage>
        <taxon>Bacteria</taxon>
        <taxon>Pseudomonadati</taxon>
        <taxon>Pseudomonadota</taxon>
        <taxon>Alphaproteobacteria</taxon>
        <taxon>Hyphomicrobiales</taxon>
        <taxon>Xanthobacteraceae</taxon>
        <taxon>Xanthobacter</taxon>
    </lineage>
</organism>
<dbReference type="PROSITE" id="PS50931">
    <property type="entry name" value="HTH_LYSR"/>
    <property type="match status" value="1"/>
</dbReference>
<comment type="similarity">
    <text evidence="1">Belongs to the LysR transcriptional regulatory family.</text>
</comment>
<dbReference type="InterPro" id="IPR036390">
    <property type="entry name" value="WH_DNA-bd_sf"/>
</dbReference>
<dbReference type="PANTHER" id="PTHR30419">
    <property type="entry name" value="HTH-TYPE TRANSCRIPTIONAL REGULATOR YBHD"/>
    <property type="match status" value="1"/>
</dbReference>
<accession>A0A974SH99</accession>
<dbReference type="Pfam" id="PF03466">
    <property type="entry name" value="LysR_substrate"/>
    <property type="match status" value="1"/>
</dbReference>
<dbReference type="Proteomes" id="UP000596427">
    <property type="component" value="Chromosome"/>
</dbReference>
<evidence type="ECO:0000256" key="2">
    <source>
        <dbReference type="ARBA" id="ARBA00023015"/>
    </source>
</evidence>
<dbReference type="KEGG" id="xdi:EZH22_24160"/>
<evidence type="ECO:0000313" key="7">
    <source>
        <dbReference type="Proteomes" id="UP000596427"/>
    </source>
</evidence>
<dbReference type="SUPFAM" id="SSF46785">
    <property type="entry name" value="Winged helix' DNA-binding domain"/>
    <property type="match status" value="1"/>
</dbReference>
<keyword evidence="4" id="KW-0804">Transcription</keyword>
<dbReference type="GO" id="GO:0003700">
    <property type="term" value="F:DNA-binding transcription factor activity"/>
    <property type="evidence" value="ECO:0007669"/>
    <property type="project" value="InterPro"/>
</dbReference>
<dbReference type="InterPro" id="IPR050950">
    <property type="entry name" value="HTH-type_LysR_regulators"/>
</dbReference>
<evidence type="ECO:0000256" key="1">
    <source>
        <dbReference type="ARBA" id="ARBA00009437"/>
    </source>
</evidence>
<dbReference type="SUPFAM" id="SSF53850">
    <property type="entry name" value="Periplasmic binding protein-like II"/>
    <property type="match status" value="1"/>
</dbReference>
<dbReference type="GO" id="GO:0005829">
    <property type="term" value="C:cytosol"/>
    <property type="evidence" value="ECO:0007669"/>
    <property type="project" value="TreeGrafter"/>
</dbReference>
<sequence>MEIRQLRYFMTVAELKSFSRASSTAHIAQPALSRQIRKLEEELGVPLFDRDGRGVTLNPAGQEFYSRISTLMQDLHQVKADVQASRKVPLGEVTLAVPQQLGSRFIANVVTKFRAQYSRAKLKVVDGWSSQICEWLEFGRVDVGIVCDPKDRGELRSQQVFLEELYLVGAVGDPLVSQKDCPFDNIAGLPLIMPDRPSRLRDRVEAEALKRDMNITVDVELDSIGAIKELVRCGHGYSIMSFTAVSQEIERGELAAARIVQPFISRPVVIAISPKASVSLLSKKLIELLNSELEAHMRDSCWMGPGADRGPLPAVTPAAPRRIAAAQNRA</sequence>
<dbReference type="Gene3D" id="1.10.10.10">
    <property type="entry name" value="Winged helix-like DNA-binding domain superfamily/Winged helix DNA-binding domain"/>
    <property type="match status" value="1"/>
</dbReference>
<keyword evidence="2" id="KW-0805">Transcription regulation</keyword>
<reference evidence="6 7" key="1">
    <citation type="submission" date="2020-10" db="EMBL/GenBank/DDBJ databases">
        <title>Degradation of 1,4-Dioxane by Xanthobacter sp. YN2, via a Novel Group-2 Soluble Di-Iron Monooxygenase.</title>
        <authorList>
            <person name="Ma F."/>
            <person name="Wang Y."/>
            <person name="Yang J."/>
            <person name="Guo H."/>
            <person name="Su D."/>
            <person name="Yu L."/>
        </authorList>
    </citation>
    <scope>NUCLEOTIDE SEQUENCE [LARGE SCALE GENOMIC DNA]</scope>
    <source>
        <strain evidence="6 7">YN2</strain>
    </source>
</reference>
<keyword evidence="7" id="KW-1185">Reference proteome</keyword>
<dbReference type="GO" id="GO:0003677">
    <property type="term" value="F:DNA binding"/>
    <property type="evidence" value="ECO:0007669"/>
    <property type="project" value="UniProtKB-KW"/>
</dbReference>
<dbReference type="InterPro" id="IPR036388">
    <property type="entry name" value="WH-like_DNA-bd_sf"/>
</dbReference>
<evidence type="ECO:0000256" key="4">
    <source>
        <dbReference type="ARBA" id="ARBA00023163"/>
    </source>
</evidence>
<proteinExistence type="inferred from homology"/>
<dbReference type="InterPro" id="IPR000847">
    <property type="entry name" value="LysR_HTH_N"/>
</dbReference>
<name>A0A974SH99_9HYPH</name>
<evidence type="ECO:0000256" key="3">
    <source>
        <dbReference type="ARBA" id="ARBA00023125"/>
    </source>
</evidence>
<dbReference type="EMBL" id="CP063362">
    <property type="protein sequence ID" value="QRG06056.1"/>
    <property type="molecule type" value="Genomic_DNA"/>
</dbReference>
<evidence type="ECO:0000313" key="6">
    <source>
        <dbReference type="EMBL" id="QRG06056.1"/>
    </source>
</evidence>
<feature type="domain" description="HTH lysR-type" evidence="5">
    <location>
        <begin position="1"/>
        <end position="58"/>
    </location>
</feature>